<dbReference type="SUPFAM" id="SSF54403">
    <property type="entry name" value="Cystatin/monellin"/>
    <property type="match status" value="1"/>
</dbReference>
<name>A0A667YQ39_9TELE</name>
<dbReference type="GO" id="GO:0031982">
    <property type="term" value="C:vesicle"/>
    <property type="evidence" value="ECO:0007669"/>
    <property type="project" value="TreeGrafter"/>
</dbReference>
<feature type="chain" id="PRO_5025581057" evidence="3">
    <location>
        <begin position="20"/>
        <end position="131"/>
    </location>
</feature>
<dbReference type="RefSeq" id="XP_029926838.1">
    <property type="nucleotide sequence ID" value="XM_030070978.1"/>
</dbReference>
<dbReference type="GO" id="GO:0005737">
    <property type="term" value="C:cytoplasm"/>
    <property type="evidence" value="ECO:0007669"/>
    <property type="project" value="TreeGrafter"/>
</dbReference>
<dbReference type="GeneID" id="115372833"/>
<evidence type="ECO:0000256" key="1">
    <source>
        <dbReference type="ARBA" id="ARBA00009403"/>
    </source>
</evidence>
<dbReference type="Ensembl" id="ENSMMDT00005023787.1">
    <property type="protein sequence ID" value="ENSMMDP00005023281.1"/>
    <property type="gene ID" value="ENSMMDG00005011237.1"/>
</dbReference>
<dbReference type="OrthoDB" id="1908104at2759"/>
<dbReference type="PANTHER" id="PTHR46186">
    <property type="entry name" value="CYSTATIN"/>
    <property type="match status" value="1"/>
</dbReference>
<dbReference type="GO" id="GO:0004869">
    <property type="term" value="F:cysteine-type endopeptidase inhibitor activity"/>
    <property type="evidence" value="ECO:0007669"/>
    <property type="project" value="InterPro"/>
</dbReference>
<dbReference type="InterPro" id="IPR000010">
    <property type="entry name" value="Cystatin_dom"/>
</dbReference>
<reference evidence="5" key="3">
    <citation type="submission" date="2025-09" db="UniProtKB">
        <authorList>
            <consortium name="Ensembl"/>
        </authorList>
    </citation>
    <scope>IDENTIFICATION</scope>
</reference>
<gene>
    <name evidence="5" type="primary">LOC115372833</name>
</gene>
<protein>
    <submittedName>
        <fullName evidence="5">Zgc:163030</fullName>
    </submittedName>
</protein>
<keyword evidence="2" id="KW-1015">Disulfide bond</keyword>
<sequence length="131" mass="14453">MRWRVVIPVFAAVLAVGVAARVMTGAPVDADVNDSGALNALKFAVVEHNKATNDLYLSQVARIIRVQKQVVAGMKYIITAELGKTPCRKGGADQECTVHEDQSKARPYQCTFTVWSKPWQSFIQLEDEKCS</sequence>
<dbReference type="Pfam" id="PF00031">
    <property type="entry name" value="Cystatin"/>
    <property type="match status" value="1"/>
</dbReference>
<reference evidence="5" key="2">
    <citation type="submission" date="2025-08" db="UniProtKB">
        <authorList>
            <consortium name="Ensembl"/>
        </authorList>
    </citation>
    <scope>IDENTIFICATION</scope>
</reference>
<dbReference type="FunFam" id="3.10.450.10:FF:000004">
    <property type="entry name" value="Cystatin C"/>
    <property type="match status" value="1"/>
</dbReference>
<dbReference type="GeneTree" id="ENSGT00940000154755"/>
<dbReference type="SMART" id="SM00043">
    <property type="entry name" value="CY"/>
    <property type="match status" value="1"/>
</dbReference>
<dbReference type="PROSITE" id="PS00287">
    <property type="entry name" value="CYSTATIN"/>
    <property type="match status" value="1"/>
</dbReference>
<feature type="domain" description="Cystatin" evidence="4">
    <location>
        <begin position="22"/>
        <end position="131"/>
    </location>
</feature>
<dbReference type="GO" id="GO:0005615">
    <property type="term" value="C:extracellular space"/>
    <property type="evidence" value="ECO:0007669"/>
    <property type="project" value="TreeGrafter"/>
</dbReference>
<evidence type="ECO:0000313" key="6">
    <source>
        <dbReference type="Proteomes" id="UP000472263"/>
    </source>
</evidence>
<evidence type="ECO:0000259" key="4">
    <source>
        <dbReference type="SMART" id="SM00043"/>
    </source>
</evidence>
<dbReference type="InterPro" id="IPR018073">
    <property type="entry name" value="Prot_inh_cystat_CS"/>
</dbReference>
<feature type="signal peptide" evidence="3">
    <location>
        <begin position="1"/>
        <end position="19"/>
    </location>
</feature>
<dbReference type="AlphaFoldDB" id="A0A667YQ39"/>
<comment type="similarity">
    <text evidence="1">Belongs to the cystatin family.</text>
</comment>
<evidence type="ECO:0000313" key="5">
    <source>
        <dbReference type="Ensembl" id="ENSMMDP00005023281.1"/>
    </source>
</evidence>
<dbReference type="Gene3D" id="3.10.450.10">
    <property type="match status" value="1"/>
</dbReference>
<reference evidence="5" key="1">
    <citation type="submission" date="2019-06" db="EMBL/GenBank/DDBJ databases">
        <authorList>
            <consortium name="Wellcome Sanger Institute Data Sharing"/>
        </authorList>
    </citation>
    <scope>NUCLEOTIDE SEQUENCE [LARGE SCALE GENOMIC DNA]</scope>
</reference>
<proteinExistence type="inferred from homology"/>
<dbReference type="InParanoid" id="A0A667YQ39"/>
<dbReference type="PANTHER" id="PTHR46186:SF12">
    <property type="entry name" value="CYSTATIN C (AMYLOID ANGIOPATHY AND CEREBRAL HEMORRHAGE)-RELATED"/>
    <property type="match status" value="1"/>
</dbReference>
<organism evidence="5 6">
    <name type="scientific">Myripristis murdjan</name>
    <name type="common">pinecone soldierfish</name>
    <dbReference type="NCBI Taxonomy" id="586833"/>
    <lineage>
        <taxon>Eukaryota</taxon>
        <taxon>Metazoa</taxon>
        <taxon>Chordata</taxon>
        <taxon>Craniata</taxon>
        <taxon>Vertebrata</taxon>
        <taxon>Euteleostomi</taxon>
        <taxon>Actinopterygii</taxon>
        <taxon>Neopterygii</taxon>
        <taxon>Teleostei</taxon>
        <taxon>Neoteleostei</taxon>
        <taxon>Acanthomorphata</taxon>
        <taxon>Holocentriformes</taxon>
        <taxon>Holocentridae</taxon>
        <taxon>Myripristis</taxon>
    </lineage>
</organism>
<keyword evidence="3" id="KW-0732">Signal</keyword>
<dbReference type="Proteomes" id="UP000472263">
    <property type="component" value="Chromosome 15"/>
</dbReference>
<dbReference type="FunCoup" id="A0A667YQ39">
    <property type="interactions" value="330"/>
</dbReference>
<dbReference type="CDD" id="cd00042">
    <property type="entry name" value="CY"/>
    <property type="match status" value="1"/>
</dbReference>
<dbReference type="InterPro" id="IPR046350">
    <property type="entry name" value="Cystatin_sf"/>
</dbReference>
<accession>A0A667YQ39</accession>
<evidence type="ECO:0000256" key="3">
    <source>
        <dbReference type="SAM" id="SignalP"/>
    </source>
</evidence>
<evidence type="ECO:0000256" key="2">
    <source>
        <dbReference type="ARBA" id="ARBA00023157"/>
    </source>
</evidence>
<keyword evidence="6" id="KW-1185">Reference proteome</keyword>